<evidence type="ECO:0000313" key="7">
    <source>
        <dbReference type="Proteomes" id="UP000244193"/>
    </source>
</evidence>
<protein>
    <recommendedName>
        <fullName evidence="5">HTH araC/xylS-type domain-containing protein</fullName>
    </recommendedName>
</protein>
<gene>
    <name evidence="6" type="ORF">HYN48_04600</name>
</gene>
<name>A0A2S0RCF0_9FLAO</name>
<accession>A0A2S0RCF0</accession>
<dbReference type="PANTHER" id="PTHR43280:SF2">
    <property type="entry name" value="HTH-TYPE TRANSCRIPTIONAL REGULATOR EXSA"/>
    <property type="match status" value="1"/>
</dbReference>
<evidence type="ECO:0000256" key="3">
    <source>
        <dbReference type="ARBA" id="ARBA00023163"/>
    </source>
</evidence>
<dbReference type="SMART" id="SM00342">
    <property type="entry name" value="HTH_ARAC"/>
    <property type="match status" value="1"/>
</dbReference>
<evidence type="ECO:0000256" key="4">
    <source>
        <dbReference type="SAM" id="Phobius"/>
    </source>
</evidence>
<dbReference type="EMBL" id="CP028811">
    <property type="protein sequence ID" value="AWA29423.1"/>
    <property type="molecule type" value="Genomic_DNA"/>
</dbReference>
<keyword evidence="4" id="KW-0472">Membrane</keyword>
<feature type="domain" description="HTH araC/xylS-type" evidence="5">
    <location>
        <begin position="433"/>
        <end position="545"/>
    </location>
</feature>
<evidence type="ECO:0000256" key="2">
    <source>
        <dbReference type="ARBA" id="ARBA00023125"/>
    </source>
</evidence>
<dbReference type="PROSITE" id="PS51257">
    <property type="entry name" value="PROKAR_LIPOPROTEIN"/>
    <property type="match status" value="1"/>
</dbReference>
<dbReference type="Proteomes" id="UP000244193">
    <property type="component" value="Chromosome"/>
</dbReference>
<dbReference type="Gene3D" id="1.10.10.60">
    <property type="entry name" value="Homeodomain-like"/>
    <property type="match status" value="2"/>
</dbReference>
<dbReference type="Pfam" id="PF12833">
    <property type="entry name" value="HTH_18"/>
    <property type="match status" value="1"/>
</dbReference>
<keyword evidence="4" id="KW-1133">Transmembrane helix</keyword>
<keyword evidence="1" id="KW-0805">Transcription regulation</keyword>
<reference evidence="6 7" key="1">
    <citation type="submission" date="2018-04" db="EMBL/GenBank/DDBJ databases">
        <title>Genome sequencing of Flavobacterium sp. HYN0048.</title>
        <authorList>
            <person name="Yi H."/>
            <person name="Baek C."/>
        </authorList>
    </citation>
    <scope>NUCLEOTIDE SEQUENCE [LARGE SCALE GENOMIC DNA]</scope>
    <source>
        <strain evidence="6 7">HYN0048</strain>
    </source>
</reference>
<evidence type="ECO:0000259" key="5">
    <source>
        <dbReference type="PROSITE" id="PS01124"/>
    </source>
</evidence>
<dbReference type="PROSITE" id="PS01124">
    <property type="entry name" value="HTH_ARAC_FAMILY_2"/>
    <property type="match status" value="1"/>
</dbReference>
<proteinExistence type="predicted"/>
<dbReference type="AlphaFoldDB" id="A0A2S0RCF0"/>
<dbReference type="PANTHER" id="PTHR43280">
    <property type="entry name" value="ARAC-FAMILY TRANSCRIPTIONAL REGULATOR"/>
    <property type="match status" value="1"/>
</dbReference>
<keyword evidence="2" id="KW-0238">DNA-binding</keyword>
<dbReference type="OrthoDB" id="5295174at2"/>
<evidence type="ECO:0000313" key="6">
    <source>
        <dbReference type="EMBL" id="AWA29423.1"/>
    </source>
</evidence>
<keyword evidence="7" id="KW-1185">Reference proteome</keyword>
<dbReference type="GO" id="GO:0003700">
    <property type="term" value="F:DNA-binding transcription factor activity"/>
    <property type="evidence" value="ECO:0007669"/>
    <property type="project" value="InterPro"/>
</dbReference>
<dbReference type="GO" id="GO:0043565">
    <property type="term" value="F:sequence-specific DNA binding"/>
    <property type="evidence" value="ECO:0007669"/>
    <property type="project" value="InterPro"/>
</dbReference>
<sequence length="550" mass="64670">MSRLFALCTFLLMASCAKNNEDLSASFQHYDSVLDKTEKIIYHDTLLTRTILNEKILDSDKDAVAKLLAKCQILCYQGNSAQCDSIAKIAIRTAKKNNDAVGGYFGNTFRYTANYYSKSDNEAQKVYYEFYEKTKQDNPEFHENVVNNLIYSLLDMDNDVKYSEYLKEQYTLAKKLNDSLVWCNYYSNKAYSYYRKYGNDSLGPVLMNMDKALQFCHKSNYQAYYAALFNRENFKDNPNPEVLKQCITESAAHHFFDPNYYVNLLYYYTSRQDIGNSAYYYTLSQKRLLENKDYYSLYVNNENMYTMYKTLGNADKALYFKDLSYKYERLYNAKDTKDKINELEWFYKSKEVRKALQKKRIENSILTTIAAILLVSFIGYWAITLGRKKRQHQKYLELVDKLNQKNTLPSNENIEATPEQTADKEAIKVIVEEDVIEKIAKGLAKMERKHDFLKPDFKLGYVAKKINTNTSYLSNYFNNHKKQTFSEYTQELRMNYVLKKIKEDAIFRKYTLQAIAEEIGYKEAATFVRIFKKHTGISPSFFIEETEKEN</sequence>
<dbReference type="RefSeq" id="WP_108370007.1">
    <property type="nucleotide sequence ID" value="NZ_CP028811.1"/>
</dbReference>
<dbReference type="InterPro" id="IPR018060">
    <property type="entry name" value="HTH_AraC"/>
</dbReference>
<keyword evidence="4" id="KW-0812">Transmembrane</keyword>
<feature type="transmembrane region" description="Helical" evidence="4">
    <location>
        <begin position="364"/>
        <end position="383"/>
    </location>
</feature>
<dbReference type="SUPFAM" id="SSF46689">
    <property type="entry name" value="Homeodomain-like"/>
    <property type="match status" value="1"/>
</dbReference>
<organism evidence="6 7">
    <name type="scientific">Flavobacterium magnum</name>
    <dbReference type="NCBI Taxonomy" id="2162713"/>
    <lineage>
        <taxon>Bacteria</taxon>
        <taxon>Pseudomonadati</taxon>
        <taxon>Bacteroidota</taxon>
        <taxon>Flavobacteriia</taxon>
        <taxon>Flavobacteriales</taxon>
        <taxon>Flavobacteriaceae</taxon>
        <taxon>Flavobacterium</taxon>
    </lineage>
</organism>
<dbReference type="KEGG" id="fmg:HYN48_04600"/>
<dbReference type="InterPro" id="IPR009057">
    <property type="entry name" value="Homeodomain-like_sf"/>
</dbReference>
<keyword evidence="3" id="KW-0804">Transcription</keyword>
<evidence type="ECO:0000256" key="1">
    <source>
        <dbReference type="ARBA" id="ARBA00023015"/>
    </source>
</evidence>